<evidence type="ECO:0000256" key="1">
    <source>
        <dbReference type="ARBA" id="ARBA00004434"/>
    </source>
</evidence>
<protein>
    <recommendedName>
        <fullName evidence="3 14">Mitochondrial import inner membrane translocase subunit TIM50</fullName>
    </recommendedName>
</protein>
<reference evidence="17 18" key="1">
    <citation type="submission" date="2014-04" db="EMBL/GenBank/DDBJ databases">
        <authorList>
            <consortium name="DOE Joint Genome Institute"/>
            <person name="Kuo A."/>
            <person name="Tarkka M."/>
            <person name="Buscot F."/>
            <person name="Kohler A."/>
            <person name="Nagy L.G."/>
            <person name="Floudas D."/>
            <person name="Copeland A."/>
            <person name="Barry K.W."/>
            <person name="Cichocki N."/>
            <person name="Veneault-Fourrey C."/>
            <person name="LaButti K."/>
            <person name="Lindquist E.A."/>
            <person name="Lipzen A."/>
            <person name="Lundell T."/>
            <person name="Morin E."/>
            <person name="Murat C."/>
            <person name="Sun H."/>
            <person name="Tunlid A."/>
            <person name="Henrissat B."/>
            <person name="Grigoriev I.V."/>
            <person name="Hibbett D.S."/>
            <person name="Martin F."/>
            <person name="Nordberg H.P."/>
            <person name="Cantor M.N."/>
            <person name="Hua S.X."/>
        </authorList>
    </citation>
    <scope>NUCLEOTIDE SEQUENCE [LARGE SCALE GENOMIC DNA]</scope>
    <source>
        <strain evidence="17 18">F 1598</strain>
    </source>
</reference>
<evidence type="ECO:0000256" key="15">
    <source>
        <dbReference type="SAM" id="MobiDB-lite"/>
    </source>
</evidence>
<keyword evidence="4 14" id="KW-0813">Transport</keyword>
<dbReference type="HOGENOM" id="CLU_023309_1_0_1"/>
<reference evidence="18" key="2">
    <citation type="submission" date="2015-01" db="EMBL/GenBank/DDBJ databases">
        <title>Evolutionary Origins and Diversification of the Mycorrhizal Mutualists.</title>
        <authorList>
            <consortium name="DOE Joint Genome Institute"/>
            <consortium name="Mycorrhizal Genomics Consortium"/>
            <person name="Kohler A."/>
            <person name="Kuo A."/>
            <person name="Nagy L.G."/>
            <person name="Floudas D."/>
            <person name="Copeland A."/>
            <person name="Barry K.W."/>
            <person name="Cichocki N."/>
            <person name="Veneault-Fourrey C."/>
            <person name="LaButti K."/>
            <person name="Lindquist E.A."/>
            <person name="Lipzen A."/>
            <person name="Lundell T."/>
            <person name="Morin E."/>
            <person name="Murat C."/>
            <person name="Riley R."/>
            <person name="Ohm R."/>
            <person name="Sun H."/>
            <person name="Tunlid A."/>
            <person name="Henrissat B."/>
            <person name="Grigoriev I.V."/>
            <person name="Hibbett D.S."/>
            <person name="Martin F."/>
        </authorList>
    </citation>
    <scope>NUCLEOTIDE SEQUENCE [LARGE SCALE GENOMIC DNA]</scope>
    <source>
        <strain evidence="18">F 1598</strain>
    </source>
</reference>
<evidence type="ECO:0000256" key="2">
    <source>
        <dbReference type="ARBA" id="ARBA00006344"/>
    </source>
</evidence>
<proteinExistence type="inferred from homology"/>
<dbReference type="EMBL" id="KN833197">
    <property type="protein sequence ID" value="KIM71865.1"/>
    <property type="molecule type" value="Genomic_DNA"/>
</dbReference>
<keyword evidence="18" id="KW-1185">Reference proteome</keyword>
<evidence type="ECO:0000256" key="4">
    <source>
        <dbReference type="ARBA" id="ARBA00022448"/>
    </source>
</evidence>
<comment type="subcellular location">
    <subcellularLocation>
        <location evidence="1 14">Mitochondrion inner membrane</location>
        <topology evidence="1 14">Single-pass membrane protein</topology>
    </subcellularLocation>
</comment>
<evidence type="ECO:0000259" key="16">
    <source>
        <dbReference type="PROSITE" id="PS50969"/>
    </source>
</evidence>
<dbReference type="PROSITE" id="PS50969">
    <property type="entry name" value="FCP1"/>
    <property type="match status" value="1"/>
</dbReference>
<dbReference type="GO" id="GO:0005744">
    <property type="term" value="C:TIM23 mitochondrial import inner membrane translocase complex"/>
    <property type="evidence" value="ECO:0007669"/>
    <property type="project" value="UniProtKB-UniRule"/>
</dbReference>
<name>A0A0C3EGR0_PILCF</name>
<dbReference type="GO" id="GO:0015031">
    <property type="term" value="P:protein transport"/>
    <property type="evidence" value="ECO:0007669"/>
    <property type="project" value="UniProtKB-KW"/>
</dbReference>
<dbReference type="SMART" id="SM00577">
    <property type="entry name" value="CPDc"/>
    <property type="match status" value="1"/>
</dbReference>
<feature type="region of interest" description="Disordered" evidence="15">
    <location>
        <begin position="432"/>
        <end position="460"/>
    </location>
</feature>
<evidence type="ECO:0000256" key="9">
    <source>
        <dbReference type="ARBA" id="ARBA00022989"/>
    </source>
</evidence>
<keyword evidence="5" id="KW-0812">Transmembrane</keyword>
<evidence type="ECO:0000256" key="12">
    <source>
        <dbReference type="ARBA" id="ARBA00023136"/>
    </source>
</evidence>
<keyword evidence="7 14" id="KW-0653">Protein transport</keyword>
<sequence length="460" mass="51208">MYGVLTRAALRSQPRIPHLHNSLRYLSTPPSQPPPQPPSQPTPAPQSLSLDFQPTLPQLPPSSNAEGAGERTGAKSSKNSLSSIERRRQYLGRVALGVLGLAVGVQVALMGREWEEGELKRKKMTLAEAPSTRWSRTTTRFADLFDYFKEPAYTELLPPPMPPPHGKPYTLLLSIDDLLVTSTWDREHGWRTAKRPGVDYFIAYLSQFYEVVIFTSQYFYTATPIVEKLDPYGMFIQHRLFRESTRSVNGQIVKDLSYLNRDLSKVVIVDTHPEHIGLHPDNAVIPPKWDGNPGDKGLVALIPFLESIGIYKPPDVRPILKAYQGKDIPIEYAKREAEDKQVHVENWMKKGKGVDVKFSSLFSASSTPSSPIPLTYLEQKRREAQSLYLEEMAFIEKNKPEFERLIEEDKKAQVSQMPDNLFGVLGAMTGASPRGGAGAGAGGEVSGKDGKGEEVKVKVA</sequence>
<keyword evidence="6" id="KW-0999">Mitochondrion inner membrane</keyword>
<dbReference type="InterPro" id="IPR004274">
    <property type="entry name" value="FCP1_dom"/>
</dbReference>
<evidence type="ECO:0000256" key="7">
    <source>
        <dbReference type="ARBA" id="ARBA00022927"/>
    </source>
</evidence>
<comment type="subunit">
    <text evidence="13">Component of the TIM23 complex, at least composed of TIM23, TIM17 and TIM50. Interacts with preproteins in transit.</text>
</comment>
<keyword evidence="9" id="KW-1133">Transmembrane helix</keyword>
<dbReference type="CDD" id="cd07521">
    <property type="entry name" value="HAD_FCP1-like"/>
    <property type="match status" value="1"/>
</dbReference>
<organism evidence="17 18">
    <name type="scientific">Piloderma croceum (strain F 1598)</name>
    <dbReference type="NCBI Taxonomy" id="765440"/>
    <lineage>
        <taxon>Eukaryota</taxon>
        <taxon>Fungi</taxon>
        <taxon>Dikarya</taxon>
        <taxon>Basidiomycota</taxon>
        <taxon>Agaricomycotina</taxon>
        <taxon>Agaricomycetes</taxon>
        <taxon>Agaricomycetidae</taxon>
        <taxon>Atheliales</taxon>
        <taxon>Atheliaceae</taxon>
        <taxon>Piloderma</taxon>
    </lineage>
</organism>
<evidence type="ECO:0000256" key="5">
    <source>
        <dbReference type="ARBA" id="ARBA00022692"/>
    </source>
</evidence>
<keyword evidence="10 14" id="KW-0811">Translocation</keyword>
<feature type="compositionally biased region" description="Basic and acidic residues" evidence="15">
    <location>
        <begin position="446"/>
        <end position="460"/>
    </location>
</feature>
<evidence type="ECO:0000256" key="14">
    <source>
        <dbReference type="RuleBase" id="RU365079"/>
    </source>
</evidence>
<dbReference type="AlphaFoldDB" id="A0A0C3EGR0"/>
<feature type="compositionally biased region" description="Pro residues" evidence="15">
    <location>
        <begin position="30"/>
        <end position="44"/>
    </location>
</feature>
<feature type="compositionally biased region" description="Gly residues" evidence="15">
    <location>
        <begin position="433"/>
        <end position="445"/>
    </location>
</feature>
<keyword evidence="8 14" id="KW-0809">Transit peptide</keyword>
<feature type="compositionally biased region" description="Polar residues" evidence="15">
    <location>
        <begin position="48"/>
        <end position="65"/>
    </location>
</feature>
<dbReference type="InterPro" id="IPR023214">
    <property type="entry name" value="HAD_sf"/>
</dbReference>
<evidence type="ECO:0000256" key="3">
    <source>
        <dbReference type="ARBA" id="ARBA00020799"/>
    </source>
</evidence>
<keyword evidence="11 14" id="KW-0496">Mitochondrion</keyword>
<dbReference type="OrthoDB" id="287041at2759"/>
<evidence type="ECO:0000256" key="8">
    <source>
        <dbReference type="ARBA" id="ARBA00022946"/>
    </source>
</evidence>
<evidence type="ECO:0000313" key="17">
    <source>
        <dbReference type="EMBL" id="KIM71865.1"/>
    </source>
</evidence>
<feature type="region of interest" description="Disordered" evidence="15">
    <location>
        <begin position="16"/>
        <end position="82"/>
    </location>
</feature>
<dbReference type="InterPro" id="IPR050365">
    <property type="entry name" value="TIM50"/>
</dbReference>
<dbReference type="FunFam" id="3.40.50.1000:FF:000019">
    <property type="entry name" value="Mitochondrial import inner membrane translocase subunit TIM50"/>
    <property type="match status" value="1"/>
</dbReference>
<dbReference type="SUPFAM" id="SSF56784">
    <property type="entry name" value="HAD-like"/>
    <property type="match status" value="1"/>
</dbReference>
<feature type="domain" description="FCP1 homology" evidence="16">
    <location>
        <begin position="164"/>
        <end position="308"/>
    </location>
</feature>
<comment type="similarity">
    <text evidence="2 14">Belongs to the TIM50 family.</text>
</comment>
<dbReference type="STRING" id="765440.A0A0C3EGR0"/>
<dbReference type="Gene3D" id="3.40.50.1000">
    <property type="entry name" value="HAD superfamily/HAD-like"/>
    <property type="match status" value="1"/>
</dbReference>
<dbReference type="InterPro" id="IPR036412">
    <property type="entry name" value="HAD-like_sf"/>
</dbReference>
<evidence type="ECO:0000256" key="6">
    <source>
        <dbReference type="ARBA" id="ARBA00022792"/>
    </source>
</evidence>
<evidence type="ECO:0000313" key="18">
    <source>
        <dbReference type="Proteomes" id="UP000054166"/>
    </source>
</evidence>
<gene>
    <name evidence="17" type="ORF">PILCRDRAFT_748373</name>
</gene>
<dbReference type="FunCoup" id="A0A0C3EGR0">
    <property type="interactions" value="91"/>
</dbReference>
<dbReference type="PANTHER" id="PTHR12210">
    <property type="entry name" value="DULLARD PROTEIN PHOSPHATASE"/>
    <property type="match status" value="1"/>
</dbReference>
<evidence type="ECO:0000256" key="11">
    <source>
        <dbReference type="ARBA" id="ARBA00023128"/>
    </source>
</evidence>
<dbReference type="Proteomes" id="UP000054166">
    <property type="component" value="Unassembled WGS sequence"/>
</dbReference>
<keyword evidence="12" id="KW-0472">Membrane</keyword>
<evidence type="ECO:0000256" key="13">
    <source>
        <dbReference type="ARBA" id="ARBA00065975"/>
    </source>
</evidence>
<dbReference type="Pfam" id="PF03031">
    <property type="entry name" value="NIF"/>
    <property type="match status" value="1"/>
</dbReference>
<accession>A0A0C3EGR0</accession>
<evidence type="ECO:0000256" key="10">
    <source>
        <dbReference type="ARBA" id="ARBA00023010"/>
    </source>
</evidence>
<dbReference type="InParanoid" id="A0A0C3EGR0"/>
<comment type="function">
    <text evidence="14">Essential component of the TIM23 complex, a complex that mediates the translocation of transit peptide-containing proteins across the mitochondrial inner membrane.</text>
</comment>